<dbReference type="InParanoid" id="A0A0R0JGH4"/>
<reference evidence="1" key="3">
    <citation type="submission" date="2018-07" db="EMBL/GenBank/DDBJ databases">
        <title>WGS assembly of Glycine max.</title>
        <authorList>
            <person name="Schmutz J."/>
            <person name="Cannon S."/>
            <person name="Schlueter J."/>
            <person name="Ma J."/>
            <person name="Mitros T."/>
            <person name="Nelson W."/>
            <person name="Hyten D."/>
            <person name="Song Q."/>
            <person name="Thelen J."/>
            <person name="Cheng J."/>
            <person name="Xu D."/>
            <person name="Hellsten U."/>
            <person name="May G."/>
            <person name="Yu Y."/>
            <person name="Sakurai T."/>
            <person name="Umezawa T."/>
            <person name="Bhattacharyya M."/>
            <person name="Sandhu D."/>
            <person name="Valliyodan B."/>
            <person name="Lindquist E."/>
            <person name="Peto M."/>
            <person name="Grant D."/>
            <person name="Shu S."/>
            <person name="Goodstein D."/>
            <person name="Barry K."/>
            <person name="Futrell-Griggs M."/>
            <person name="Abernathy B."/>
            <person name="Du J."/>
            <person name="Tian Z."/>
            <person name="Zhu L."/>
            <person name="Gill N."/>
            <person name="Joshi T."/>
            <person name="Libault M."/>
            <person name="Sethuraman A."/>
            <person name="Zhang X."/>
            <person name="Shinozaki K."/>
            <person name="Nguyen H."/>
            <person name="Wing R."/>
            <person name="Cregan P."/>
            <person name="Specht J."/>
            <person name="Grimwood J."/>
            <person name="Rokhsar D."/>
            <person name="Stacey G."/>
            <person name="Shoemaker R."/>
            <person name="Jackson S."/>
        </authorList>
    </citation>
    <scope>NUCLEOTIDE SEQUENCE</scope>
    <source>
        <tissue evidence="1">Callus</tissue>
    </source>
</reference>
<reference evidence="1 2" key="1">
    <citation type="journal article" date="2010" name="Nature">
        <title>Genome sequence of the palaeopolyploid soybean.</title>
        <authorList>
            <person name="Schmutz J."/>
            <person name="Cannon S.B."/>
            <person name="Schlueter J."/>
            <person name="Ma J."/>
            <person name="Mitros T."/>
            <person name="Nelson W."/>
            <person name="Hyten D.L."/>
            <person name="Song Q."/>
            <person name="Thelen J.J."/>
            <person name="Cheng J."/>
            <person name="Xu D."/>
            <person name="Hellsten U."/>
            <person name="May G.D."/>
            <person name="Yu Y."/>
            <person name="Sakurai T."/>
            <person name="Umezawa T."/>
            <person name="Bhattacharyya M.K."/>
            <person name="Sandhu D."/>
            <person name="Valliyodan B."/>
            <person name="Lindquist E."/>
            <person name="Peto M."/>
            <person name="Grant D."/>
            <person name="Shu S."/>
            <person name="Goodstein D."/>
            <person name="Barry K."/>
            <person name="Futrell-Griggs M."/>
            <person name="Abernathy B."/>
            <person name="Du J."/>
            <person name="Tian Z."/>
            <person name="Zhu L."/>
            <person name="Gill N."/>
            <person name="Joshi T."/>
            <person name="Libault M."/>
            <person name="Sethuraman A."/>
            <person name="Zhang X.-C."/>
            <person name="Shinozaki K."/>
            <person name="Nguyen H.T."/>
            <person name="Wing R.A."/>
            <person name="Cregan P."/>
            <person name="Specht J."/>
            <person name="Grimwood J."/>
            <person name="Rokhsar D."/>
            <person name="Stacey G."/>
            <person name="Shoemaker R.C."/>
            <person name="Jackson S.A."/>
        </authorList>
    </citation>
    <scope>NUCLEOTIDE SEQUENCE [LARGE SCALE GENOMIC DNA]</scope>
    <source>
        <strain evidence="2">cv. Williams 82</strain>
        <tissue evidence="1">Callus</tissue>
    </source>
</reference>
<name>A0A0R0JGH4_SOYBN</name>
<dbReference type="AlphaFoldDB" id="A0A0R0JGH4"/>
<sequence length="46" mass="5586">MCEWGFHLFLTCLVFPRSFATTILCRLNWYEIFEFNSLKRVVLLLN</sequence>
<dbReference type="EMBL" id="CM000839">
    <property type="protein sequence ID" value="KRH53580.1"/>
    <property type="molecule type" value="Genomic_DNA"/>
</dbReference>
<dbReference type="EnsemblPlants" id="KRH53580">
    <property type="protein sequence ID" value="KRH53580"/>
    <property type="gene ID" value="GLYMA_06G133200"/>
</dbReference>
<protein>
    <submittedName>
        <fullName evidence="1 2">Uncharacterized protein</fullName>
    </submittedName>
</protein>
<organism evidence="1">
    <name type="scientific">Glycine max</name>
    <name type="common">Soybean</name>
    <name type="synonym">Glycine hispida</name>
    <dbReference type="NCBI Taxonomy" id="3847"/>
    <lineage>
        <taxon>Eukaryota</taxon>
        <taxon>Viridiplantae</taxon>
        <taxon>Streptophyta</taxon>
        <taxon>Embryophyta</taxon>
        <taxon>Tracheophyta</taxon>
        <taxon>Spermatophyta</taxon>
        <taxon>Magnoliopsida</taxon>
        <taxon>eudicotyledons</taxon>
        <taxon>Gunneridae</taxon>
        <taxon>Pentapetalae</taxon>
        <taxon>rosids</taxon>
        <taxon>fabids</taxon>
        <taxon>Fabales</taxon>
        <taxon>Fabaceae</taxon>
        <taxon>Papilionoideae</taxon>
        <taxon>50 kb inversion clade</taxon>
        <taxon>NPAAA clade</taxon>
        <taxon>indigoferoid/millettioid clade</taxon>
        <taxon>Phaseoleae</taxon>
        <taxon>Glycine</taxon>
        <taxon>Glycine subgen. Soja</taxon>
    </lineage>
</organism>
<evidence type="ECO:0000313" key="2">
    <source>
        <dbReference type="EnsemblPlants" id="KRH53580"/>
    </source>
</evidence>
<evidence type="ECO:0000313" key="1">
    <source>
        <dbReference type="EMBL" id="KRH53580.1"/>
    </source>
</evidence>
<accession>A0A0R0JGH4</accession>
<dbReference type="Proteomes" id="UP000008827">
    <property type="component" value="Chromosome 6"/>
</dbReference>
<proteinExistence type="predicted"/>
<reference evidence="2" key="2">
    <citation type="submission" date="2018-02" db="UniProtKB">
        <authorList>
            <consortium name="EnsemblPlants"/>
        </authorList>
    </citation>
    <scope>IDENTIFICATION</scope>
    <source>
        <strain evidence="2">Williams 82</strain>
    </source>
</reference>
<dbReference type="Gramene" id="KRH53580">
    <property type="protein sequence ID" value="KRH53580"/>
    <property type="gene ID" value="GLYMA_06G133200"/>
</dbReference>
<keyword evidence="3" id="KW-1185">Reference proteome</keyword>
<gene>
    <name evidence="1" type="ORF">GLYMA_06G133200</name>
</gene>
<evidence type="ECO:0000313" key="3">
    <source>
        <dbReference type="Proteomes" id="UP000008827"/>
    </source>
</evidence>